<dbReference type="Pfam" id="PF02826">
    <property type="entry name" value="2-Hacid_dh_C"/>
    <property type="match status" value="2"/>
</dbReference>
<gene>
    <name evidence="5" type="ORF">M406DRAFT_50419</name>
</gene>
<dbReference type="AlphaFoldDB" id="A0A9P4XV24"/>
<feature type="non-terminal residue" evidence="5">
    <location>
        <position position="1"/>
    </location>
</feature>
<keyword evidence="2" id="KW-0520">NAD</keyword>
<evidence type="ECO:0000256" key="3">
    <source>
        <dbReference type="SAM" id="MobiDB-lite"/>
    </source>
</evidence>
<dbReference type="EMBL" id="MU032351">
    <property type="protein sequence ID" value="KAF3761827.1"/>
    <property type="molecule type" value="Genomic_DNA"/>
</dbReference>
<feature type="compositionally biased region" description="Polar residues" evidence="3">
    <location>
        <begin position="141"/>
        <end position="154"/>
    </location>
</feature>
<dbReference type="SUPFAM" id="SSF52283">
    <property type="entry name" value="Formate/glycerate dehydrogenase catalytic domain-like"/>
    <property type="match status" value="1"/>
</dbReference>
<keyword evidence="6" id="KW-1185">Reference proteome</keyword>
<dbReference type="SUPFAM" id="SSF51735">
    <property type="entry name" value="NAD(P)-binding Rossmann-fold domains"/>
    <property type="match status" value="1"/>
</dbReference>
<dbReference type="RefSeq" id="XP_040772806.1">
    <property type="nucleotide sequence ID" value="XM_040924414.1"/>
</dbReference>
<keyword evidence="1" id="KW-0560">Oxidoreductase</keyword>
<dbReference type="OrthoDB" id="298012at2759"/>
<name>A0A9P4XV24_CRYP1</name>
<sequence>AAEYQAATIYLTFNVSPPSLDLLPNLRFVQLLTSGHDHLRGTPILSDPSIPVATCSGVSARSIAQYVVLQVLSWAHQYPRVLKVMEERKWAGPERNGRGYPMANVLAGKRVGIWGYGSIGRQTARILHAMGMHIIACTSSEKSTPTSRRLNTPPTLARDPAMGDDEGKLPIEWHTGGTRAGLHRFLAADLDILAIFTPLTPTTRHALGKDEFDILAGAHYTHSHSQKGLAPFLVNVSRGPIAVQEDLVAALKDGRLAGAALDVTDPEPLPEDHELWGLPNVSITPHMSWCFEEYVEDCIEGVLAENLGRLAKGMKLVNQVQ</sequence>
<evidence type="ECO:0000313" key="5">
    <source>
        <dbReference type="EMBL" id="KAF3761827.1"/>
    </source>
</evidence>
<dbReference type="InterPro" id="IPR036291">
    <property type="entry name" value="NAD(P)-bd_dom_sf"/>
</dbReference>
<comment type="caution">
    <text evidence="5">The sequence shown here is derived from an EMBL/GenBank/DDBJ whole genome shotgun (WGS) entry which is preliminary data.</text>
</comment>
<feature type="domain" description="D-isomer specific 2-hydroxyacid dehydrogenase NAD-binding" evidence="4">
    <location>
        <begin position="186"/>
        <end position="288"/>
    </location>
</feature>
<proteinExistence type="predicted"/>
<dbReference type="PANTHER" id="PTHR43333">
    <property type="entry name" value="2-HACID_DH_C DOMAIN-CONTAINING PROTEIN"/>
    <property type="match status" value="1"/>
</dbReference>
<accession>A0A9P4XV24</accession>
<dbReference type="Proteomes" id="UP000803844">
    <property type="component" value="Unassembled WGS sequence"/>
</dbReference>
<dbReference type="GO" id="GO:0016491">
    <property type="term" value="F:oxidoreductase activity"/>
    <property type="evidence" value="ECO:0007669"/>
    <property type="project" value="UniProtKB-KW"/>
</dbReference>
<evidence type="ECO:0000313" key="6">
    <source>
        <dbReference type="Proteomes" id="UP000803844"/>
    </source>
</evidence>
<feature type="domain" description="D-isomer specific 2-hydroxyacid dehydrogenase NAD-binding" evidence="4">
    <location>
        <begin position="70"/>
        <end position="145"/>
    </location>
</feature>
<dbReference type="InterPro" id="IPR006140">
    <property type="entry name" value="D-isomer_DH_NAD-bd"/>
</dbReference>
<evidence type="ECO:0000256" key="2">
    <source>
        <dbReference type="ARBA" id="ARBA00023027"/>
    </source>
</evidence>
<dbReference type="PANTHER" id="PTHR43333:SF1">
    <property type="entry name" value="D-ISOMER SPECIFIC 2-HYDROXYACID DEHYDROGENASE NAD-BINDING DOMAIN-CONTAINING PROTEIN"/>
    <property type="match status" value="1"/>
</dbReference>
<protein>
    <recommendedName>
        <fullName evidence="4">D-isomer specific 2-hydroxyacid dehydrogenase NAD-binding domain-containing protein</fullName>
    </recommendedName>
</protein>
<evidence type="ECO:0000259" key="4">
    <source>
        <dbReference type="Pfam" id="PF02826"/>
    </source>
</evidence>
<feature type="region of interest" description="Disordered" evidence="3">
    <location>
        <begin position="141"/>
        <end position="164"/>
    </location>
</feature>
<reference evidence="5" key="1">
    <citation type="journal article" date="2020" name="Phytopathology">
        <title>Genome sequence of the chestnut blight fungus Cryphonectria parasitica EP155: A fundamental resource for an archetypical invasive plant pathogen.</title>
        <authorList>
            <person name="Crouch J.A."/>
            <person name="Dawe A."/>
            <person name="Aerts A."/>
            <person name="Barry K."/>
            <person name="Churchill A.C.L."/>
            <person name="Grimwood J."/>
            <person name="Hillman B."/>
            <person name="Milgroom M.G."/>
            <person name="Pangilinan J."/>
            <person name="Smith M."/>
            <person name="Salamov A."/>
            <person name="Schmutz J."/>
            <person name="Yadav J."/>
            <person name="Grigoriev I.V."/>
            <person name="Nuss D."/>
        </authorList>
    </citation>
    <scope>NUCLEOTIDE SEQUENCE</scope>
    <source>
        <strain evidence="5">EP155</strain>
    </source>
</reference>
<dbReference type="Gene3D" id="3.40.50.720">
    <property type="entry name" value="NAD(P)-binding Rossmann-like Domain"/>
    <property type="match status" value="2"/>
</dbReference>
<dbReference type="GeneID" id="63841543"/>
<dbReference type="GO" id="GO:0051287">
    <property type="term" value="F:NAD binding"/>
    <property type="evidence" value="ECO:0007669"/>
    <property type="project" value="InterPro"/>
</dbReference>
<organism evidence="5 6">
    <name type="scientific">Cryphonectria parasitica (strain ATCC 38755 / EP155)</name>
    <dbReference type="NCBI Taxonomy" id="660469"/>
    <lineage>
        <taxon>Eukaryota</taxon>
        <taxon>Fungi</taxon>
        <taxon>Dikarya</taxon>
        <taxon>Ascomycota</taxon>
        <taxon>Pezizomycotina</taxon>
        <taxon>Sordariomycetes</taxon>
        <taxon>Sordariomycetidae</taxon>
        <taxon>Diaporthales</taxon>
        <taxon>Cryphonectriaceae</taxon>
        <taxon>Cryphonectria-Endothia species complex</taxon>
        <taxon>Cryphonectria</taxon>
    </lineage>
</organism>
<evidence type="ECO:0000256" key="1">
    <source>
        <dbReference type="ARBA" id="ARBA00023002"/>
    </source>
</evidence>